<organism evidence="1 2">
    <name type="scientific">Kushneria marisflavi</name>
    <dbReference type="NCBI Taxonomy" id="157779"/>
    <lineage>
        <taxon>Bacteria</taxon>
        <taxon>Pseudomonadati</taxon>
        <taxon>Pseudomonadota</taxon>
        <taxon>Gammaproteobacteria</taxon>
        <taxon>Oceanospirillales</taxon>
        <taxon>Halomonadaceae</taxon>
        <taxon>Kushneria</taxon>
    </lineage>
</organism>
<dbReference type="GO" id="GO:0043957">
    <property type="term" value="F:acryloyl-CoA reductase (NADPH) activity"/>
    <property type="evidence" value="ECO:0007669"/>
    <property type="project" value="TreeGrafter"/>
</dbReference>
<dbReference type="InterPro" id="IPR014188">
    <property type="entry name" value="Acrylyl-CoA_reductase_AcuI"/>
</dbReference>
<dbReference type="Pfam" id="PF08240">
    <property type="entry name" value="ADH_N"/>
    <property type="match status" value="1"/>
</dbReference>
<protein>
    <submittedName>
        <fullName evidence="1">Alcohol dehydrogenase</fullName>
    </submittedName>
</protein>
<reference evidence="1 2" key="1">
    <citation type="submission" date="2017-05" db="EMBL/GenBank/DDBJ databases">
        <authorList>
            <person name="Song R."/>
            <person name="Chenine A.L."/>
            <person name="Ruprecht R.M."/>
        </authorList>
    </citation>
    <scope>NUCLEOTIDE SEQUENCE [LARGE SCALE GENOMIC DNA]</scope>
    <source>
        <strain evidence="1">SW32</strain>
    </source>
</reference>
<evidence type="ECO:0000313" key="1">
    <source>
        <dbReference type="EMBL" id="ART63188.1"/>
    </source>
</evidence>
<dbReference type="RefSeq" id="WP_086900375.1">
    <property type="nucleotide sequence ID" value="NZ_CP021358.1"/>
</dbReference>
<dbReference type="OrthoDB" id="9782155at2"/>
<dbReference type="PANTHER" id="PTHR43677:SF1">
    <property type="entry name" value="ACRYLYL-COA REDUCTASE ACUI-RELATED"/>
    <property type="match status" value="1"/>
</dbReference>
<dbReference type="Gene3D" id="3.40.50.720">
    <property type="entry name" value="NAD(P)-binding Rossmann-like Domain"/>
    <property type="match status" value="1"/>
</dbReference>
<dbReference type="KEGG" id="kma:B9H00_09085"/>
<proteinExistence type="predicted"/>
<dbReference type="Proteomes" id="UP000194457">
    <property type="component" value="Chromosome"/>
</dbReference>
<name>A0A240UNY2_9GAMM</name>
<dbReference type="InterPro" id="IPR013149">
    <property type="entry name" value="ADH-like_C"/>
</dbReference>
<dbReference type="NCBIfam" id="TIGR02823">
    <property type="entry name" value="oxido_YhdH"/>
    <property type="match status" value="1"/>
</dbReference>
<dbReference type="InterPro" id="IPR020843">
    <property type="entry name" value="ER"/>
</dbReference>
<dbReference type="PANTHER" id="PTHR43677">
    <property type="entry name" value="SHORT-CHAIN DEHYDROGENASE/REDUCTASE"/>
    <property type="match status" value="1"/>
</dbReference>
<dbReference type="InterPro" id="IPR013154">
    <property type="entry name" value="ADH-like_N"/>
</dbReference>
<dbReference type="Pfam" id="PF00107">
    <property type="entry name" value="ADH_zinc_N"/>
    <property type="match status" value="1"/>
</dbReference>
<evidence type="ECO:0000313" key="2">
    <source>
        <dbReference type="Proteomes" id="UP000194457"/>
    </source>
</evidence>
<dbReference type="InterPro" id="IPR011032">
    <property type="entry name" value="GroES-like_sf"/>
</dbReference>
<gene>
    <name evidence="1" type="ORF">B9H00_09085</name>
</gene>
<dbReference type="AlphaFoldDB" id="A0A240UNY2"/>
<dbReference type="SMART" id="SM00829">
    <property type="entry name" value="PKS_ER"/>
    <property type="match status" value="1"/>
</dbReference>
<dbReference type="CDD" id="cd08288">
    <property type="entry name" value="MDR_yhdh"/>
    <property type="match status" value="1"/>
</dbReference>
<dbReference type="Gene3D" id="3.90.180.10">
    <property type="entry name" value="Medium-chain alcohol dehydrogenases, catalytic domain"/>
    <property type="match status" value="1"/>
</dbReference>
<dbReference type="InterPro" id="IPR036291">
    <property type="entry name" value="NAD(P)-bd_dom_sf"/>
</dbReference>
<sequence>MFNAILVEQTDQQGRAVVTQLETASLPPGNVLVRVEWSTLNYKDALAITGKGAVVRRFPMVPGIDLAGVVEHSEHPEWTAGDRVLLNGWGIGEEHWGGLAQYARVDGDWLTRLPPSLNSHQAMAIGTAGYTAMLSVLALERHGLTPDRGEVLVTGANGGVGSYAIALLAARGYHVVAATGRSQESAFLERLGAADIIDRGELSKPGKPLARARWFAAIDSVGSHTLANLCAMTRPDGLIAACGLAQGMDFPATVAPFILRGISLLGINSVTRPAEERQHAWARLAEDIDPALLGEISRDIRLSDALDASEQLLEGAIRGRLVVDVNG</sequence>
<dbReference type="InterPro" id="IPR051397">
    <property type="entry name" value="Zn-ADH-like_protein"/>
</dbReference>
<dbReference type="SUPFAM" id="SSF51735">
    <property type="entry name" value="NAD(P)-binding Rossmann-fold domains"/>
    <property type="match status" value="1"/>
</dbReference>
<dbReference type="SUPFAM" id="SSF50129">
    <property type="entry name" value="GroES-like"/>
    <property type="match status" value="1"/>
</dbReference>
<keyword evidence="2" id="KW-1185">Reference proteome</keyword>
<accession>A0A240UNY2</accession>
<dbReference type="EMBL" id="CP021358">
    <property type="protein sequence ID" value="ART63188.1"/>
    <property type="molecule type" value="Genomic_DNA"/>
</dbReference>